<dbReference type="EMBL" id="JAFLCK010000050">
    <property type="protein sequence ID" value="MBN8662722.1"/>
    <property type="molecule type" value="Genomic_DNA"/>
</dbReference>
<evidence type="ECO:0000313" key="1">
    <source>
        <dbReference type="EMBL" id="MBN8662722.1"/>
    </source>
</evidence>
<reference evidence="1" key="1">
    <citation type="submission" date="2021-02" db="EMBL/GenBank/DDBJ databases">
        <title>Genome-Resolved Metagenomics of a Microbial Community Performing Photosynthetic Biological Nutrient Removal.</title>
        <authorList>
            <person name="Mcdaniel E.A."/>
        </authorList>
    </citation>
    <scope>NUCLEOTIDE SEQUENCE</scope>
    <source>
        <strain evidence="1">UWPOB_OBS1</strain>
    </source>
</reference>
<organism evidence="1 2">
    <name type="scientific">Candidatus Obscuribacter phosphatis</name>
    <dbReference type="NCBI Taxonomy" id="1906157"/>
    <lineage>
        <taxon>Bacteria</taxon>
        <taxon>Bacillati</taxon>
        <taxon>Candidatus Melainabacteria</taxon>
        <taxon>Candidatus Obscuribacterales</taxon>
        <taxon>Candidatus Obscuribacteraceae</taxon>
        <taxon>Candidatus Obscuribacter</taxon>
    </lineage>
</organism>
<evidence type="ECO:0000313" key="2">
    <source>
        <dbReference type="Proteomes" id="UP000664277"/>
    </source>
</evidence>
<comment type="caution">
    <text evidence="1">The sequence shown here is derived from an EMBL/GenBank/DDBJ whole genome shotgun (WGS) entry which is preliminary data.</text>
</comment>
<gene>
    <name evidence="1" type="ORF">J0M35_20305</name>
</gene>
<sequence>MFRQRSAMVGHMELLVNRQGLRLDLTDKALSIVMRKPDWQVTMLNHKTKSYFQSTLVGWQPAASMNAVLVRPDDPSGLTVQNCSPDKLDEIPVLVYQMRGVNNRGKKDKFSRIQIKSGTIWVLDDSNLPAQVGEKLNHFIGAPPLHGLTVRFVILNNKGQRKEEVRLIATESKVVNDSILKVPQGYTKAAKQADIFKDNCTSDVLDGLFHE</sequence>
<accession>A0A8J7PD82</accession>
<protein>
    <submittedName>
        <fullName evidence="1">Uncharacterized protein</fullName>
    </submittedName>
</protein>
<dbReference type="AlphaFoldDB" id="A0A8J7PD82"/>
<name>A0A8J7PD82_9BACT</name>
<proteinExistence type="predicted"/>
<dbReference type="Proteomes" id="UP000664277">
    <property type="component" value="Unassembled WGS sequence"/>
</dbReference>